<evidence type="ECO:0000313" key="1">
    <source>
        <dbReference type="EMBL" id="KKM68692.1"/>
    </source>
</evidence>
<reference evidence="1" key="1">
    <citation type="journal article" date="2015" name="Nature">
        <title>Complex archaea that bridge the gap between prokaryotes and eukaryotes.</title>
        <authorList>
            <person name="Spang A."/>
            <person name="Saw J.H."/>
            <person name="Jorgensen S.L."/>
            <person name="Zaremba-Niedzwiedzka K."/>
            <person name="Martijn J."/>
            <person name="Lind A.E."/>
            <person name="van Eijk R."/>
            <person name="Schleper C."/>
            <person name="Guy L."/>
            <person name="Ettema T.J."/>
        </authorList>
    </citation>
    <scope>NUCLEOTIDE SEQUENCE</scope>
</reference>
<proteinExistence type="predicted"/>
<gene>
    <name evidence="1" type="ORF">LCGC14_1458320</name>
</gene>
<comment type="caution">
    <text evidence="1">The sequence shown here is derived from an EMBL/GenBank/DDBJ whole genome shotgun (WGS) entry which is preliminary data.</text>
</comment>
<dbReference type="AlphaFoldDB" id="A0A0F9MHS8"/>
<name>A0A0F9MHS8_9ZZZZ</name>
<dbReference type="EMBL" id="LAZR01010124">
    <property type="protein sequence ID" value="KKM68692.1"/>
    <property type="molecule type" value="Genomic_DNA"/>
</dbReference>
<organism evidence="1">
    <name type="scientific">marine sediment metagenome</name>
    <dbReference type="NCBI Taxonomy" id="412755"/>
    <lineage>
        <taxon>unclassified sequences</taxon>
        <taxon>metagenomes</taxon>
        <taxon>ecological metagenomes</taxon>
    </lineage>
</organism>
<accession>A0A0F9MHS8</accession>
<sequence length="316" mass="35304">MPIDYSVNALLTSVKQRSMNANNQNLFENSDIIRIASEELQGTILPYIESVKHEYYVTHVDLTFRTPTGGVLPQRSEVTKYDIPQRATGTKLRDVSLVDFQDNEVLLNYINPEDLKSSWAYAPYQFGFYPIDYSIQIVLGNNLGAGNYKFVRMIYFRRPNTLCPTGVTGNAGQVVSFDTGAKTITLNAAPTMWTLTTQFDIVNSNPPFQARGEDLVINGLAGFVLTFVNDLPTGLTVGDWVSEANFSPIPQMPVECHRLLEALAAARILQYGGDPAFQVMQVMAENMKEDLIQILSPRVDGSPQKIPIRNRLWGGW</sequence>
<protein>
    <submittedName>
        <fullName evidence="1">Uncharacterized protein</fullName>
    </submittedName>
</protein>